<dbReference type="InterPro" id="IPR029045">
    <property type="entry name" value="ClpP/crotonase-like_dom_sf"/>
</dbReference>
<dbReference type="PROSITE" id="PS00166">
    <property type="entry name" value="ENOYL_COA_HYDRATASE"/>
    <property type="match status" value="1"/>
</dbReference>
<name>A0A974SL88_9HYPH</name>
<dbReference type="InterPro" id="IPR001753">
    <property type="entry name" value="Enoyl-CoA_hydra/iso"/>
</dbReference>
<comment type="similarity">
    <text evidence="1 3">Belongs to the enoyl-CoA hydratase/isomerase family.</text>
</comment>
<dbReference type="KEGG" id="xdi:EZH22_14160"/>
<dbReference type="Gene3D" id="1.10.12.10">
    <property type="entry name" value="Lyase 2-enoyl-coa Hydratase, Chain A, domain 2"/>
    <property type="match status" value="1"/>
</dbReference>
<organism evidence="4 5">
    <name type="scientific">Xanthobacter dioxanivorans</name>
    <dbReference type="NCBI Taxonomy" id="2528964"/>
    <lineage>
        <taxon>Bacteria</taxon>
        <taxon>Pseudomonadati</taxon>
        <taxon>Pseudomonadota</taxon>
        <taxon>Alphaproteobacteria</taxon>
        <taxon>Hyphomicrobiales</taxon>
        <taxon>Xanthobacteraceae</taxon>
        <taxon>Xanthobacter</taxon>
    </lineage>
</organism>
<evidence type="ECO:0000256" key="3">
    <source>
        <dbReference type="RuleBase" id="RU003707"/>
    </source>
</evidence>
<dbReference type="EMBL" id="CP063362">
    <property type="protein sequence ID" value="QRG09640.1"/>
    <property type="molecule type" value="Genomic_DNA"/>
</dbReference>
<evidence type="ECO:0000256" key="2">
    <source>
        <dbReference type="ARBA" id="ARBA00023239"/>
    </source>
</evidence>
<dbReference type="CDD" id="cd06558">
    <property type="entry name" value="crotonase-like"/>
    <property type="match status" value="1"/>
</dbReference>
<dbReference type="Gene3D" id="3.90.226.10">
    <property type="entry name" value="2-enoyl-CoA Hydratase, Chain A, domain 1"/>
    <property type="match status" value="1"/>
</dbReference>
<dbReference type="AlphaFoldDB" id="A0A974SL88"/>
<reference evidence="4 5" key="1">
    <citation type="submission" date="2020-10" db="EMBL/GenBank/DDBJ databases">
        <title>Degradation of 1,4-Dioxane by Xanthobacter sp. YN2, via a Novel Group-2 Soluble Di-Iron Monooxygenase.</title>
        <authorList>
            <person name="Ma F."/>
            <person name="Wang Y."/>
            <person name="Yang J."/>
            <person name="Guo H."/>
            <person name="Su D."/>
            <person name="Yu L."/>
        </authorList>
    </citation>
    <scope>NUCLEOTIDE SEQUENCE [LARGE SCALE GENOMIC DNA]</scope>
    <source>
        <strain evidence="4 5">YN2</strain>
    </source>
</reference>
<dbReference type="GO" id="GO:0006635">
    <property type="term" value="P:fatty acid beta-oxidation"/>
    <property type="evidence" value="ECO:0007669"/>
    <property type="project" value="TreeGrafter"/>
</dbReference>
<dbReference type="Pfam" id="PF00378">
    <property type="entry name" value="ECH_1"/>
    <property type="match status" value="1"/>
</dbReference>
<proteinExistence type="inferred from homology"/>
<sequence>MQFAVENDIARLVLHRPEQRNALDLDMRREIEEVLRMLRDEPGAKALVIAGSGGAFCAGGDLKSLSSERRPAHVNRERIRRLHVWFDELLDLEMPVIAVVDGPAFGAGFNLALAADFILATPRAQFCAVFVRIGLVPDLGGLQLLPRMVGLQRAKELIFSGRGVGAEEAKALGLVHEILPEGDALAAGIAFAERFRHAPTQAIGMAKTVLNQAFNLDRHALAELEACAQAVALETPYHHAAVADFLARAPLGFVWEKFAPTKGK</sequence>
<evidence type="ECO:0000313" key="4">
    <source>
        <dbReference type="EMBL" id="QRG09640.1"/>
    </source>
</evidence>
<dbReference type="PANTHER" id="PTHR11941">
    <property type="entry name" value="ENOYL-COA HYDRATASE-RELATED"/>
    <property type="match status" value="1"/>
</dbReference>
<keyword evidence="2" id="KW-0456">Lyase</keyword>
<keyword evidence="5" id="KW-1185">Reference proteome</keyword>
<evidence type="ECO:0000313" key="5">
    <source>
        <dbReference type="Proteomes" id="UP000596427"/>
    </source>
</evidence>
<dbReference type="PANTHER" id="PTHR11941:SF54">
    <property type="entry name" value="ENOYL-COA HYDRATASE, MITOCHONDRIAL"/>
    <property type="match status" value="1"/>
</dbReference>
<dbReference type="InterPro" id="IPR014748">
    <property type="entry name" value="Enoyl-CoA_hydra_C"/>
</dbReference>
<dbReference type="GO" id="GO:0016829">
    <property type="term" value="F:lyase activity"/>
    <property type="evidence" value="ECO:0007669"/>
    <property type="project" value="UniProtKB-KW"/>
</dbReference>
<dbReference type="SUPFAM" id="SSF52096">
    <property type="entry name" value="ClpP/crotonase"/>
    <property type="match status" value="1"/>
</dbReference>
<accession>A0A974SL88</accession>
<dbReference type="Proteomes" id="UP000596427">
    <property type="component" value="Chromosome"/>
</dbReference>
<gene>
    <name evidence="4" type="ORF">EZH22_14160</name>
</gene>
<protein>
    <submittedName>
        <fullName evidence="4">Enoyl-CoA hydratase/isomerase family protein</fullName>
    </submittedName>
</protein>
<dbReference type="InterPro" id="IPR018376">
    <property type="entry name" value="Enoyl-CoA_hyd/isom_CS"/>
</dbReference>
<evidence type="ECO:0000256" key="1">
    <source>
        <dbReference type="ARBA" id="ARBA00005254"/>
    </source>
</evidence>